<feature type="domain" description="DDH" evidence="2">
    <location>
        <begin position="18"/>
        <end position="222"/>
    </location>
</feature>
<dbReference type="InterPro" id="IPR038763">
    <property type="entry name" value="DHH_sf"/>
</dbReference>
<reference evidence="3 4" key="1">
    <citation type="journal article" date="2016" name="Nat. Commun.">
        <title>Thousands of microbial genomes shed light on interconnected biogeochemical processes in an aquifer system.</title>
        <authorList>
            <person name="Anantharaman K."/>
            <person name="Brown C.T."/>
            <person name="Hug L.A."/>
            <person name="Sharon I."/>
            <person name="Castelle C.J."/>
            <person name="Probst A.J."/>
            <person name="Thomas B.C."/>
            <person name="Singh A."/>
            <person name="Wilkins M.J."/>
            <person name="Karaoz U."/>
            <person name="Brodie E.L."/>
            <person name="Williams K.H."/>
            <person name="Hubbard S.S."/>
            <person name="Banfield J.F."/>
        </authorList>
    </citation>
    <scope>NUCLEOTIDE SEQUENCE [LARGE SCALE GENOMIC DNA]</scope>
</reference>
<accession>A0A1F6A515</accession>
<dbReference type="Gene3D" id="3.90.1640.10">
    <property type="entry name" value="inorganic pyrophosphatase (n-terminal core)"/>
    <property type="match status" value="2"/>
</dbReference>
<dbReference type="PANTHER" id="PTHR47618">
    <property type="entry name" value="BIFUNCTIONAL OLIGORIBONUCLEASE AND PAP PHOSPHATASE NRNA"/>
    <property type="match status" value="1"/>
</dbReference>
<evidence type="ECO:0000313" key="4">
    <source>
        <dbReference type="Proteomes" id="UP000177871"/>
    </source>
</evidence>
<dbReference type="AlphaFoldDB" id="A0A1F6A515"/>
<dbReference type="PANTHER" id="PTHR47618:SF1">
    <property type="entry name" value="BIFUNCTIONAL OLIGORIBONUCLEASE AND PAP PHOSPHATASE NRNA"/>
    <property type="match status" value="1"/>
</dbReference>
<name>A0A1F6A515_9BACT</name>
<evidence type="ECO:0000256" key="1">
    <source>
        <dbReference type="SAM" id="MobiDB-lite"/>
    </source>
</evidence>
<dbReference type="Pfam" id="PF01368">
    <property type="entry name" value="DHH"/>
    <property type="match status" value="1"/>
</dbReference>
<feature type="compositionally biased region" description="Polar residues" evidence="1">
    <location>
        <begin position="260"/>
        <end position="274"/>
    </location>
</feature>
<dbReference type="STRING" id="1798381.A2721_01295"/>
<dbReference type="InterPro" id="IPR001667">
    <property type="entry name" value="DDH_dom"/>
</dbReference>
<sequence length="310" mass="33437">MTNEDLQQIQSLVTSARKVLVLTHANPTVDTMASALALYLALVKLGKDVTVAMDGEVLVEVSNLVGVDKVKTSLSTSGGGSLLLTYKPYQLGDFEDVKYNENPAAVGLSEDTFSMTIKLRPGFVPETRNFQFNLAGGPASLFDLIITVEILEPTQAGKLYDAQMFANAQVINIDNHDPNKDYGRFNLVEPDAASISEIVTFFLRAINAQIDADMARNLYQGIVQASQNFQNPKVAAATFEAAAICLRAGAKQGARGEQLGASNKQQVSQRPQMGQPQHQVVPPAQPAPQNAQSIPSDWTQPKAYRGTSVV</sequence>
<gene>
    <name evidence="3" type="ORF">A2721_01295</name>
</gene>
<proteinExistence type="predicted"/>
<evidence type="ECO:0000313" key="3">
    <source>
        <dbReference type="EMBL" id="OGG19789.1"/>
    </source>
</evidence>
<comment type="caution">
    <text evidence="3">The sequence shown here is derived from an EMBL/GenBank/DDBJ whole genome shotgun (WGS) entry which is preliminary data.</text>
</comment>
<feature type="region of interest" description="Disordered" evidence="1">
    <location>
        <begin position="256"/>
        <end position="310"/>
    </location>
</feature>
<evidence type="ECO:0000259" key="2">
    <source>
        <dbReference type="Pfam" id="PF01368"/>
    </source>
</evidence>
<organism evidence="3 4">
    <name type="scientific">Candidatus Gottesmanbacteria bacterium RIFCSPHIGHO2_01_FULL_47_48</name>
    <dbReference type="NCBI Taxonomy" id="1798381"/>
    <lineage>
        <taxon>Bacteria</taxon>
        <taxon>Candidatus Gottesmaniibacteriota</taxon>
    </lineage>
</organism>
<dbReference type="Proteomes" id="UP000177871">
    <property type="component" value="Unassembled WGS sequence"/>
</dbReference>
<feature type="compositionally biased region" description="Polar residues" evidence="1">
    <location>
        <begin position="290"/>
        <end position="299"/>
    </location>
</feature>
<dbReference type="InterPro" id="IPR051319">
    <property type="entry name" value="Oligoribo/pAp-PDE_c-di-AMP_PDE"/>
</dbReference>
<dbReference type="EMBL" id="MFJK01000003">
    <property type="protein sequence ID" value="OGG19789.1"/>
    <property type="molecule type" value="Genomic_DNA"/>
</dbReference>
<dbReference type="SUPFAM" id="SSF64182">
    <property type="entry name" value="DHH phosphoesterases"/>
    <property type="match status" value="1"/>
</dbReference>
<protein>
    <recommendedName>
        <fullName evidence="2">DDH domain-containing protein</fullName>
    </recommendedName>
</protein>